<feature type="transmembrane region" description="Helical" evidence="1">
    <location>
        <begin position="25"/>
        <end position="49"/>
    </location>
</feature>
<feature type="transmembrane region" description="Helical" evidence="1">
    <location>
        <begin position="434"/>
        <end position="455"/>
    </location>
</feature>
<keyword evidence="1" id="KW-0812">Transmembrane</keyword>
<dbReference type="Gene3D" id="1.20.1250.20">
    <property type="entry name" value="MFS general substrate transporter like domains"/>
    <property type="match status" value="2"/>
</dbReference>
<reference evidence="2" key="1">
    <citation type="submission" date="2020-11" db="EMBL/GenBank/DDBJ databases">
        <title>Halonatronomonas betainensis gen. nov., sp. nov. a novel haloalkaliphilic representative of the family Halanaerobiacae capable of betaine degradation.</title>
        <authorList>
            <person name="Boltyanskaya Y."/>
            <person name="Kevbrin V."/>
            <person name="Detkova E."/>
            <person name="Grouzdev D.S."/>
            <person name="Koziaeva V."/>
            <person name="Zhilina T."/>
        </authorList>
    </citation>
    <scope>NUCLEOTIDE SEQUENCE</scope>
    <source>
        <strain evidence="2">Z-7014</strain>
    </source>
</reference>
<dbReference type="AlphaFoldDB" id="A0A931AT20"/>
<feature type="transmembrane region" description="Helical" evidence="1">
    <location>
        <begin position="98"/>
        <end position="117"/>
    </location>
</feature>
<dbReference type="GO" id="GO:0005886">
    <property type="term" value="C:plasma membrane"/>
    <property type="evidence" value="ECO:0007669"/>
    <property type="project" value="TreeGrafter"/>
</dbReference>
<dbReference type="PANTHER" id="PTHR11328:SF24">
    <property type="entry name" value="MAJOR FACILITATOR SUPERFAMILY (MFS) PROFILE DOMAIN-CONTAINING PROTEIN"/>
    <property type="match status" value="1"/>
</dbReference>
<feature type="transmembrane region" description="Helical" evidence="1">
    <location>
        <begin position="244"/>
        <end position="265"/>
    </location>
</feature>
<dbReference type="Pfam" id="PF13347">
    <property type="entry name" value="MFS_2"/>
    <property type="match status" value="1"/>
</dbReference>
<feature type="transmembrane region" description="Helical" evidence="1">
    <location>
        <begin position="129"/>
        <end position="152"/>
    </location>
</feature>
<evidence type="ECO:0000313" key="2">
    <source>
        <dbReference type="EMBL" id="MBF8435676.1"/>
    </source>
</evidence>
<organism evidence="2 3">
    <name type="scientific">Halonatronomonas betaini</name>
    <dbReference type="NCBI Taxonomy" id="2778430"/>
    <lineage>
        <taxon>Bacteria</taxon>
        <taxon>Bacillati</taxon>
        <taxon>Bacillota</taxon>
        <taxon>Clostridia</taxon>
        <taxon>Halanaerobiales</taxon>
        <taxon>Halarsenatibacteraceae</taxon>
        <taxon>Halonatronomonas</taxon>
    </lineage>
</organism>
<protein>
    <submittedName>
        <fullName evidence="2">MFS transporter</fullName>
    </submittedName>
</protein>
<evidence type="ECO:0000256" key="1">
    <source>
        <dbReference type="SAM" id="Phobius"/>
    </source>
</evidence>
<evidence type="ECO:0000313" key="3">
    <source>
        <dbReference type="Proteomes" id="UP000621436"/>
    </source>
</evidence>
<keyword evidence="3" id="KW-1185">Reference proteome</keyword>
<feature type="transmembrane region" description="Helical" evidence="1">
    <location>
        <begin position="204"/>
        <end position="223"/>
    </location>
</feature>
<feature type="transmembrane region" description="Helical" evidence="1">
    <location>
        <begin position="61"/>
        <end position="86"/>
    </location>
</feature>
<dbReference type="Proteomes" id="UP000621436">
    <property type="component" value="Unassembled WGS sequence"/>
</dbReference>
<feature type="transmembrane region" description="Helical" evidence="1">
    <location>
        <begin position="345"/>
        <end position="371"/>
    </location>
</feature>
<dbReference type="SUPFAM" id="SSF103473">
    <property type="entry name" value="MFS general substrate transporter"/>
    <property type="match status" value="1"/>
</dbReference>
<proteinExistence type="predicted"/>
<feature type="transmembrane region" description="Helical" evidence="1">
    <location>
        <begin position="392"/>
        <end position="414"/>
    </location>
</feature>
<dbReference type="InterPro" id="IPR036259">
    <property type="entry name" value="MFS_trans_sf"/>
</dbReference>
<dbReference type="InterPro" id="IPR039672">
    <property type="entry name" value="MFS_2"/>
</dbReference>
<sequence>MKISHLGGFKLNNNIKNNLPKSTQIFYGIGVSYAVVDQIFAQWVLYYYLPPEASQLSPVLPPVLISLALILSRFVDMVADPAIGYLSDKTRTRFGRRIPYLAAGVLPLAITTVAFFYPPAGTDQQFRFIYLAIIGALFFIFYTIVGAPYNALIPDLAQNKTDRLNLSTWQSVFRLLYTAIAMILPGWLIVVFGQGNEEIGIRRMVILLSTIMIIGIIITIAMVNEKKYSNPASTSIKIKKALKLIINKRSTLFYFAGLTLFFLGFNTLRGSINYYVVDIMGYGTTAITIASALLFGSAAIAFYPVNRLANKIGYKKPLLAFLVALIILSLALTRVGRLLPENAGFIIFFLFGIPISGAAFIFPPAMLSELASRLQSEKKVSIEGLFFGIQGFFLKLAFLLSIGILPLLLVSGGADFSIAGALIGDIDQVTQTGIYGTSYLAAIVFAGSFLCYLGYKED</sequence>
<keyword evidence="1" id="KW-1133">Transmembrane helix</keyword>
<dbReference type="GO" id="GO:0008643">
    <property type="term" value="P:carbohydrate transport"/>
    <property type="evidence" value="ECO:0007669"/>
    <property type="project" value="InterPro"/>
</dbReference>
<dbReference type="GO" id="GO:0015293">
    <property type="term" value="F:symporter activity"/>
    <property type="evidence" value="ECO:0007669"/>
    <property type="project" value="InterPro"/>
</dbReference>
<dbReference type="RefSeq" id="WP_427854489.1">
    <property type="nucleotide sequence ID" value="NZ_JADPIE010000001.1"/>
</dbReference>
<dbReference type="PANTHER" id="PTHR11328">
    <property type="entry name" value="MAJOR FACILITATOR SUPERFAMILY DOMAIN-CONTAINING PROTEIN"/>
    <property type="match status" value="1"/>
</dbReference>
<gene>
    <name evidence="2" type="ORF">I0Q91_01160</name>
</gene>
<name>A0A931AT20_9FIRM</name>
<dbReference type="EMBL" id="JADPIE010000001">
    <property type="protein sequence ID" value="MBF8435676.1"/>
    <property type="molecule type" value="Genomic_DNA"/>
</dbReference>
<feature type="transmembrane region" description="Helical" evidence="1">
    <location>
        <begin position="285"/>
        <end position="306"/>
    </location>
</feature>
<comment type="caution">
    <text evidence="2">The sequence shown here is derived from an EMBL/GenBank/DDBJ whole genome shotgun (WGS) entry which is preliminary data.</text>
</comment>
<keyword evidence="1" id="KW-0472">Membrane</keyword>
<feature type="transmembrane region" description="Helical" evidence="1">
    <location>
        <begin position="172"/>
        <end position="192"/>
    </location>
</feature>
<accession>A0A931AT20</accession>
<feature type="transmembrane region" description="Helical" evidence="1">
    <location>
        <begin position="318"/>
        <end position="339"/>
    </location>
</feature>